<dbReference type="AlphaFoldDB" id="A0A9D1IFN4"/>
<evidence type="ECO:0000256" key="10">
    <source>
        <dbReference type="SAM" id="MobiDB-lite"/>
    </source>
</evidence>
<dbReference type="SUPFAM" id="SSF54631">
    <property type="entry name" value="CBS-domain pair"/>
    <property type="match status" value="1"/>
</dbReference>
<accession>A0A9D1IFN4</accession>
<dbReference type="Gene3D" id="3.10.580.10">
    <property type="entry name" value="CBS-domain"/>
    <property type="match status" value="1"/>
</dbReference>
<dbReference type="SMART" id="SM01091">
    <property type="entry name" value="CorC_HlyC"/>
    <property type="match status" value="1"/>
</dbReference>
<feature type="transmembrane region" description="Helical" evidence="11">
    <location>
        <begin position="137"/>
        <end position="156"/>
    </location>
</feature>
<dbReference type="InterPro" id="IPR005170">
    <property type="entry name" value="Transptr-assoc_dom"/>
</dbReference>
<dbReference type="CDD" id="cd04590">
    <property type="entry name" value="CBS_pair_CorC_HlyC_assoc"/>
    <property type="match status" value="1"/>
</dbReference>
<dbReference type="FunFam" id="3.10.580.10:FF:000002">
    <property type="entry name" value="Magnesium/cobalt efflux protein CorC"/>
    <property type="match status" value="1"/>
</dbReference>
<dbReference type="EMBL" id="DVMW01000028">
    <property type="protein sequence ID" value="HIU35806.1"/>
    <property type="molecule type" value="Genomic_DNA"/>
</dbReference>
<dbReference type="Pfam" id="PF03471">
    <property type="entry name" value="CorC_HlyC"/>
    <property type="match status" value="1"/>
</dbReference>
<evidence type="ECO:0000256" key="4">
    <source>
        <dbReference type="ARBA" id="ARBA00022737"/>
    </source>
</evidence>
<dbReference type="PROSITE" id="PS51846">
    <property type="entry name" value="CNNM"/>
    <property type="match status" value="1"/>
</dbReference>
<keyword evidence="3 9" id="KW-0812">Transmembrane</keyword>
<evidence type="ECO:0000256" key="1">
    <source>
        <dbReference type="ARBA" id="ARBA00004141"/>
    </source>
</evidence>
<comment type="caution">
    <text evidence="14">The sequence shown here is derived from an EMBL/GenBank/DDBJ whole genome shotgun (WGS) entry which is preliminary data.</text>
</comment>
<dbReference type="InterPro" id="IPR044751">
    <property type="entry name" value="Ion_transp-like_CBS"/>
</dbReference>
<dbReference type="PANTHER" id="PTHR22777:SF17">
    <property type="entry name" value="UPF0053 PROTEIN SLL0260"/>
    <property type="match status" value="1"/>
</dbReference>
<evidence type="ECO:0000256" key="11">
    <source>
        <dbReference type="SAM" id="Phobius"/>
    </source>
</evidence>
<dbReference type="Gene3D" id="3.30.465.10">
    <property type="match status" value="1"/>
</dbReference>
<feature type="region of interest" description="Disordered" evidence="10">
    <location>
        <begin position="434"/>
        <end position="461"/>
    </location>
</feature>
<dbReference type="SMART" id="SM00116">
    <property type="entry name" value="CBS"/>
    <property type="match status" value="2"/>
</dbReference>
<keyword evidence="4" id="KW-0677">Repeat</keyword>
<dbReference type="InterPro" id="IPR036318">
    <property type="entry name" value="FAD-bd_PCMH-like_sf"/>
</dbReference>
<evidence type="ECO:0000259" key="13">
    <source>
        <dbReference type="PROSITE" id="PS51846"/>
    </source>
</evidence>
<dbReference type="GO" id="GO:0050660">
    <property type="term" value="F:flavin adenine dinucleotide binding"/>
    <property type="evidence" value="ECO:0007669"/>
    <property type="project" value="InterPro"/>
</dbReference>
<keyword evidence="5 9" id="KW-1133">Transmembrane helix</keyword>
<feature type="domain" description="CBS" evidence="12">
    <location>
        <begin position="288"/>
        <end position="345"/>
    </location>
</feature>
<feature type="transmembrane region" description="Helical" evidence="11">
    <location>
        <begin position="57"/>
        <end position="81"/>
    </location>
</feature>
<evidence type="ECO:0000256" key="3">
    <source>
        <dbReference type="ARBA" id="ARBA00022692"/>
    </source>
</evidence>
<proteinExistence type="inferred from homology"/>
<evidence type="ECO:0000256" key="7">
    <source>
        <dbReference type="ARBA" id="ARBA00023136"/>
    </source>
</evidence>
<dbReference type="InterPro" id="IPR000644">
    <property type="entry name" value="CBS_dom"/>
</dbReference>
<evidence type="ECO:0000259" key="12">
    <source>
        <dbReference type="PROSITE" id="PS51371"/>
    </source>
</evidence>
<feature type="domain" description="CNNM transmembrane" evidence="13">
    <location>
        <begin position="1"/>
        <end position="203"/>
    </location>
</feature>
<dbReference type="InterPro" id="IPR046342">
    <property type="entry name" value="CBS_dom_sf"/>
</dbReference>
<feature type="domain" description="CBS" evidence="12">
    <location>
        <begin position="222"/>
        <end position="281"/>
    </location>
</feature>
<dbReference type="PANTHER" id="PTHR22777">
    <property type="entry name" value="HEMOLYSIN-RELATED"/>
    <property type="match status" value="1"/>
</dbReference>
<evidence type="ECO:0000256" key="6">
    <source>
        <dbReference type="ARBA" id="ARBA00023122"/>
    </source>
</evidence>
<comment type="similarity">
    <text evidence="2">Belongs to the UPF0053 family.</text>
</comment>
<dbReference type="Pfam" id="PF00571">
    <property type="entry name" value="CBS"/>
    <property type="match status" value="2"/>
</dbReference>
<comment type="subcellular location">
    <subcellularLocation>
        <location evidence="1">Membrane</location>
        <topology evidence="1">Multi-pass membrane protein</topology>
    </subcellularLocation>
</comment>
<dbReference type="PROSITE" id="PS51371">
    <property type="entry name" value="CBS"/>
    <property type="match status" value="2"/>
</dbReference>
<protein>
    <submittedName>
        <fullName evidence="14">HlyC/CorC family transporter</fullName>
    </submittedName>
</protein>
<evidence type="ECO:0000256" key="2">
    <source>
        <dbReference type="ARBA" id="ARBA00006337"/>
    </source>
</evidence>
<dbReference type="Proteomes" id="UP000824071">
    <property type="component" value="Unassembled WGS sequence"/>
</dbReference>
<feature type="transmembrane region" description="Helical" evidence="11">
    <location>
        <begin position="6"/>
        <end position="28"/>
    </location>
</feature>
<evidence type="ECO:0000256" key="8">
    <source>
        <dbReference type="PROSITE-ProRule" id="PRU00703"/>
    </source>
</evidence>
<dbReference type="InterPro" id="IPR016169">
    <property type="entry name" value="FAD-bd_PCMH_sub2"/>
</dbReference>
<reference evidence="14" key="1">
    <citation type="submission" date="2020-10" db="EMBL/GenBank/DDBJ databases">
        <authorList>
            <person name="Gilroy R."/>
        </authorList>
    </citation>
    <scope>NUCLEOTIDE SEQUENCE</scope>
    <source>
        <strain evidence="14">ChiGjej1B1-19959</strain>
    </source>
</reference>
<evidence type="ECO:0000313" key="15">
    <source>
        <dbReference type="Proteomes" id="UP000824071"/>
    </source>
</evidence>
<keyword evidence="6 8" id="KW-0129">CBS domain</keyword>
<dbReference type="InterPro" id="IPR002550">
    <property type="entry name" value="CNNM"/>
</dbReference>
<evidence type="ECO:0000256" key="9">
    <source>
        <dbReference type="PROSITE-ProRule" id="PRU01193"/>
    </source>
</evidence>
<dbReference type="Pfam" id="PF01595">
    <property type="entry name" value="CNNM"/>
    <property type="match status" value="1"/>
</dbReference>
<dbReference type="SUPFAM" id="SSF56176">
    <property type="entry name" value="FAD-binding/transporter-associated domain-like"/>
    <property type="match status" value="1"/>
</dbReference>
<feature type="transmembrane region" description="Helical" evidence="11">
    <location>
        <begin position="101"/>
        <end position="125"/>
    </location>
</feature>
<organism evidence="14 15">
    <name type="scientific">Candidatus Fimenecus excrementigallinarum</name>
    <dbReference type="NCBI Taxonomy" id="2840816"/>
    <lineage>
        <taxon>Bacteria</taxon>
        <taxon>Bacillati</taxon>
        <taxon>Bacillota</taxon>
        <taxon>Clostridia</taxon>
        <taxon>Candidatus Fimenecus</taxon>
    </lineage>
</organism>
<evidence type="ECO:0000313" key="14">
    <source>
        <dbReference type="EMBL" id="HIU35806.1"/>
    </source>
</evidence>
<name>A0A9D1IFN4_9FIRM</name>
<reference evidence="14" key="2">
    <citation type="journal article" date="2021" name="PeerJ">
        <title>Extensive microbial diversity within the chicken gut microbiome revealed by metagenomics and culture.</title>
        <authorList>
            <person name="Gilroy R."/>
            <person name="Ravi A."/>
            <person name="Getino M."/>
            <person name="Pursley I."/>
            <person name="Horton D.L."/>
            <person name="Alikhan N.F."/>
            <person name="Baker D."/>
            <person name="Gharbi K."/>
            <person name="Hall N."/>
            <person name="Watson M."/>
            <person name="Adriaenssens E.M."/>
            <person name="Foster-Nyarko E."/>
            <person name="Jarju S."/>
            <person name="Secka A."/>
            <person name="Antonio M."/>
            <person name="Oren A."/>
            <person name="Chaudhuri R.R."/>
            <person name="La Ragione R."/>
            <person name="Hildebrand F."/>
            <person name="Pallen M.J."/>
        </authorList>
    </citation>
    <scope>NUCLEOTIDE SEQUENCE</scope>
    <source>
        <strain evidence="14">ChiGjej1B1-19959</strain>
    </source>
</reference>
<dbReference type="GO" id="GO:0005886">
    <property type="term" value="C:plasma membrane"/>
    <property type="evidence" value="ECO:0007669"/>
    <property type="project" value="TreeGrafter"/>
</dbReference>
<keyword evidence="7 9" id="KW-0472">Membrane</keyword>
<evidence type="ECO:0000256" key="5">
    <source>
        <dbReference type="ARBA" id="ARBA00022989"/>
    </source>
</evidence>
<sequence length="461" mass="50990">MILKLVLLFVLTMLNAFFAMSEIAIISLNDAKIDKLAEEGHKRARQVKKLTANSSNFLSTIQIGVTLAGFLTSATAAQSFATMLTDALAGTAIVNVIPRGVISGVSTVLITLITSYFSLVLGELAPKKIAMQKPEKVSFAVVPVLLVINKICLPFVKVLSVSTNAVVRLLGLDPNADEEPVTEEEIRMMVDVGQEKGVIEDVQKEMINNIFEFDDIDVADIMTHRTDMACVDIEDPLSEVLELSIKEGYSRIPVYEEDPDNVVGVVYIKDLLKYVGSSLPKTKGIKDFMREAYFVPETKRCGALFSELTEKHIQMAIVVDEYGGTAGLVTLEDIVEAIVGNIQDEYDNEDEEISKINETTFTMDGVTDLEEVAEQLGVEFPDGDYDTLGGFIISRLGFLPKDGEMNAVEYAGVRFTVLNVEERRIGKVKVEILPPKAPEEKAEERKSIFERARRDEKDDEE</sequence>
<gene>
    <name evidence="14" type="ORF">IAC53_04260</name>
</gene>
<feature type="compositionally biased region" description="Basic and acidic residues" evidence="10">
    <location>
        <begin position="437"/>
        <end position="461"/>
    </location>
</feature>